<name>A0A843UFP9_COLES</name>
<dbReference type="AlphaFoldDB" id="A0A843UFP9"/>
<accession>A0A843UFP9</accession>
<proteinExistence type="predicted"/>
<evidence type="ECO:0000313" key="2">
    <source>
        <dbReference type="Proteomes" id="UP000652761"/>
    </source>
</evidence>
<gene>
    <name evidence="1" type="ORF">Taro_013488</name>
</gene>
<reference evidence="1" key="1">
    <citation type="submission" date="2017-07" db="EMBL/GenBank/DDBJ databases">
        <title>Taro Niue Genome Assembly and Annotation.</title>
        <authorList>
            <person name="Atibalentja N."/>
            <person name="Keating K."/>
            <person name="Fields C.J."/>
        </authorList>
    </citation>
    <scope>NUCLEOTIDE SEQUENCE</scope>
    <source>
        <strain evidence="1">Niue_2</strain>
        <tissue evidence="1">Leaf</tissue>
    </source>
</reference>
<dbReference type="Proteomes" id="UP000652761">
    <property type="component" value="Unassembled WGS sequence"/>
</dbReference>
<keyword evidence="2" id="KW-1185">Reference proteome</keyword>
<comment type="caution">
    <text evidence="1">The sequence shown here is derived from an EMBL/GenBank/DDBJ whole genome shotgun (WGS) entry which is preliminary data.</text>
</comment>
<protein>
    <submittedName>
        <fullName evidence="1">Uncharacterized protein</fullName>
    </submittedName>
</protein>
<dbReference type="EMBL" id="NMUH01000542">
    <property type="protein sequence ID" value="MQL81037.1"/>
    <property type="molecule type" value="Genomic_DNA"/>
</dbReference>
<sequence>MSHCDDALFTDGDWYNRIGMKRVVTPWQNRAFTSSAWPGEVLLVCFSAIRARGTWLDVFSPRGSRVEPEKCRAMASLGQQEVRESRRLPNHLLVPGRTVVEQGLATPSSIV</sequence>
<evidence type="ECO:0000313" key="1">
    <source>
        <dbReference type="EMBL" id="MQL81037.1"/>
    </source>
</evidence>
<organism evidence="1 2">
    <name type="scientific">Colocasia esculenta</name>
    <name type="common">Wild taro</name>
    <name type="synonym">Arum esculentum</name>
    <dbReference type="NCBI Taxonomy" id="4460"/>
    <lineage>
        <taxon>Eukaryota</taxon>
        <taxon>Viridiplantae</taxon>
        <taxon>Streptophyta</taxon>
        <taxon>Embryophyta</taxon>
        <taxon>Tracheophyta</taxon>
        <taxon>Spermatophyta</taxon>
        <taxon>Magnoliopsida</taxon>
        <taxon>Liliopsida</taxon>
        <taxon>Araceae</taxon>
        <taxon>Aroideae</taxon>
        <taxon>Colocasieae</taxon>
        <taxon>Colocasia</taxon>
    </lineage>
</organism>